<feature type="transmembrane region" description="Helical" evidence="1">
    <location>
        <begin position="31"/>
        <end position="48"/>
    </location>
</feature>
<reference evidence="2 3" key="1">
    <citation type="journal article" date="2016" name="Nat. Commun.">
        <title>Thousands of microbial genomes shed light on interconnected biogeochemical processes in an aquifer system.</title>
        <authorList>
            <person name="Anantharaman K."/>
            <person name="Brown C.T."/>
            <person name="Hug L.A."/>
            <person name="Sharon I."/>
            <person name="Castelle C.J."/>
            <person name="Probst A.J."/>
            <person name="Thomas B.C."/>
            <person name="Singh A."/>
            <person name="Wilkins M.J."/>
            <person name="Karaoz U."/>
            <person name="Brodie E.L."/>
            <person name="Williams K.H."/>
            <person name="Hubbard S.S."/>
            <person name="Banfield J.F."/>
        </authorList>
    </citation>
    <scope>NUCLEOTIDE SEQUENCE [LARGE SCALE GENOMIC DNA]</scope>
</reference>
<evidence type="ECO:0000313" key="3">
    <source>
        <dbReference type="Proteomes" id="UP000176723"/>
    </source>
</evidence>
<evidence type="ECO:0000313" key="2">
    <source>
        <dbReference type="EMBL" id="OGY21443.1"/>
    </source>
</evidence>
<dbReference type="STRING" id="1797593.A3A65_00285"/>
<dbReference type="AlphaFoldDB" id="A0A1G1W1C7"/>
<accession>A0A1G1W1C7</accession>
<feature type="transmembrane region" description="Helical" evidence="1">
    <location>
        <begin position="55"/>
        <end position="83"/>
    </location>
</feature>
<sequence length="134" mass="15027">MKTLLRSFIINLAALSITVSVIPGFTNQGGAKTLVIALFVLAIINLLIRPIVSLLLLPINLLTLGMFRWLVNVIMLAILTSIVKDIRVNEFSFQGFTYHGFVIPIVEFSRFWTLVLSSLSLSITNSFLFWVARE</sequence>
<organism evidence="2 3">
    <name type="scientific">Candidatus Chisholmbacteria bacterium RIFCSPLOWO2_01_FULL_49_14</name>
    <dbReference type="NCBI Taxonomy" id="1797593"/>
    <lineage>
        <taxon>Bacteria</taxon>
        <taxon>Candidatus Chisholmiibacteriota</taxon>
    </lineage>
</organism>
<keyword evidence="1" id="KW-0472">Membrane</keyword>
<protein>
    <recommendedName>
        <fullName evidence="4">Phage holin family protein</fullName>
    </recommendedName>
</protein>
<feature type="transmembrane region" description="Helical" evidence="1">
    <location>
        <begin position="7"/>
        <end position="25"/>
    </location>
</feature>
<evidence type="ECO:0008006" key="4">
    <source>
        <dbReference type="Google" id="ProtNLM"/>
    </source>
</evidence>
<gene>
    <name evidence="2" type="ORF">A3A65_00285</name>
</gene>
<comment type="caution">
    <text evidence="2">The sequence shown here is derived from an EMBL/GenBank/DDBJ whole genome shotgun (WGS) entry which is preliminary data.</text>
</comment>
<feature type="transmembrane region" description="Helical" evidence="1">
    <location>
        <begin position="111"/>
        <end position="132"/>
    </location>
</feature>
<dbReference type="Pfam" id="PF04020">
    <property type="entry name" value="Phage_holin_4_2"/>
    <property type="match status" value="1"/>
</dbReference>
<evidence type="ECO:0000256" key="1">
    <source>
        <dbReference type="SAM" id="Phobius"/>
    </source>
</evidence>
<keyword evidence="1" id="KW-1133">Transmembrane helix</keyword>
<dbReference type="PANTHER" id="PTHR37309:SF1">
    <property type="entry name" value="SLR0284 PROTEIN"/>
    <property type="match status" value="1"/>
</dbReference>
<dbReference type="EMBL" id="MHCL01000011">
    <property type="protein sequence ID" value="OGY21443.1"/>
    <property type="molecule type" value="Genomic_DNA"/>
</dbReference>
<keyword evidence="1" id="KW-0812">Transmembrane</keyword>
<dbReference type="PANTHER" id="PTHR37309">
    <property type="entry name" value="SLR0284 PROTEIN"/>
    <property type="match status" value="1"/>
</dbReference>
<proteinExistence type="predicted"/>
<name>A0A1G1W1C7_9BACT</name>
<dbReference type="InterPro" id="IPR007165">
    <property type="entry name" value="Phage_holin_4_2"/>
</dbReference>
<dbReference type="Proteomes" id="UP000176723">
    <property type="component" value="Unassembled WGS sequence"/>
</dbReference>